<gene>
    <name evidence="1" type="ORF">Cni_G02794</name>
</gene>
<dbReference type="EMBL" id="CP136890">
    <property type="protein sequence ID" value="WOK94092.1"/>
    <property type="molecule type" value="Genomic_DNA"/>
</dbReference>
<dbReference type="Proteomes" id="UP001327560">
    <property type="component" value="Chromosome 1"/>
</dbReference>
<name>A0AAQ3JQL7_9LILI</name>
<proteinExistence type="predicted"/>
<sequence>MCKLTVLKWEENSQSGAFGAGVVAARSFWSRSRRFEQSGAFRAGVGLWGCRSSWFPGSRGCSLVSRESRVEKELQASRESCRRARVDGRAGADFRGAEGLLSRQRADKAYDASEQLYSHPSSDFIRHFDVFWLFNTPHRLPYN</sequence>
<keyword evidence="2" id="KW-1185">Reference proteome</keyword>
<organism evidence="1 2">
    <name type="scientific">Canna indica</name>
    <name type="common">Indian-shot</name>
    <dbReference type="NCBI Taxonomy" id="4628"/>
    <lineage>
        <taxon>Eukaryota</taxon>
        <taxon>Viridiplantae</taxon>
        <taxon>Streptophyta</taxon>
        <taxon>Embryophyta</taxon>
        <taxon>Tracheophyta</taxon>
        <taxon>Spermatophyta</taxon>
        <taxon>Magnoliopsida</taxon>
        <taxon>Liliopsida</taxon>
        <taxon>Zingiberales</taxon>
        <taxon>Cannaceae</taxon>
        <taxon>Canna</taxon>
    </lineage>
</organism>
<evidence type="ECO:0000313" key="2">
    <source>
        <dbReference type="Proteomes" id="UP001327560"/>
    </source>
</evidence>
<reference evidence="1 2" key="1">
    <citation type="submission" date="2023-10" db="EMBL/GenBank/DDBJ databases">
        <title>Chromosome-scale genome assembly provides insights into flower coloration mechanisms of Canna indica.</title>
        <authorList>
            <person name="Li C."/>
        </authorList>
    </citation>
    <scope>NUCLEOTIDE SEQUENCE [LARGE SCALE GENOMIC DNA]</scope>
    <source>
        <tissue evidence="1">Flower</tissue>
    </source>
</reference>
<accession>A0AAQ3JQL7</accession>
<evidence type="ECO:0000313" key="1">
    <source>
        <dbReference type="EMBL" id="WOK94092.1"/>
    </source>
</evidence>
<dbReference type="AlphaFoldDB" id="A0AAQ3JQL7"/>
<protein>
    <submittedName>
        <fullName evidence="1">Uncharacterized protein</fullName>
    </submittedName>
</protein>